<evidence type="ECO:0000313" key="3">
    <source>
        <dbReference type="EMBL" id="SBS79208.1"/>
    </source>
</evidence>
<dbReference type="Pfam" id="PF03713">
    <property type="entry name" value="DUF305"/>
    <property type="match status" value="1"/>
</dbReference>
<dbReference type="PANTHER" id="PTHR36933">
    <property type="entry name" value="SLL0788 PROTEIN"/>
    <property type="match status" value="1"/>
</dbReference>
<protein>
    <submittedName>
        <fullName evidence="3">Putative Lipoprotein</fullName>
    </submittedName>
</protein>
<dbReference type="Gene3D" id="1.20.1260.10">
    <property type="match status" value="1"/>
</dbReference>
<feature type="signal peptide" evidence="1">
    <location>
        <begin position="1"/>
        <end position="20"/>
    </location>
</feature>
<dbReference type="PROSITE" id="PS51257">
    <property type="entry name" value="PROKAR_LIPOPROTEIN"/>
    <property type="match status" value="1"/>
</dbReference>
<organism evidence="3">
    <name type="scientific">uncultured Mycobacterium sp</name>
    <dbReference type="NCBI Taxonomy" id="171292"/>
    <lineage>
        <taxon>Bacteria</taxon>
        <taxon>Bacillati</taxon>
        <taxon>Actinomycetota</taxon>
        <taxon>Actinomycetes</taxon>
        <taxon>Mycobacteriales</taxon>
        <taxon>Mycobacteriaceae</taxon>
        <taxon>Mycobacterium</taxon>
        <taxon>environmental samples</taxon>
    </lineage>
</organism>
<feature type="domain" description="DUF305" evidence="2">
    <location>
        <begin position="47"/>
        <end position="187"/>
    </location>
</feature>
<feature type="chain" id="PRO_5038704691" evidence="1">
    <location>
        <begin position="21"/>
        <end position="190"/>
    </location>
</feature>
<dbReference type="AlphaFoldDB" id="A0A1Y5PTJ5"/>
<evidence type="ECO:0000259" key="2">
    <source>
        <dbReference type="Pfam" id="PF03713"/>
    </source>
</evidence>
<name>A0A1Y5PTJ5_9MYCO</name>
<dbReference type="InterPro" id="IPR005183">
    <property type="entry name" value="DUF305_CopM-like"/>
</dbReference>
<reference evidence="3" key="1">
    <citation type="submission" date="2016-03" db="EMBL/GenBank/DDBJ databases">
        <authorList>
            <person name="Ploux O."/>
        </authorList>
    </citation>
    <scope>NUCLEOTIDE SEQUENCE</scope>
    <source>
        <strain evidence="3">UC10</strain>
    </source>
</reference>
<dbReference type="PANTHER" id="PTHR36933:SF1">
    <property type="entry name" value="SLL0788 PROTEIN"/>
    <property type="match status" value="1"/>
</dbReference>
<proteinExistence type="predicted"/>
<dbReference type="InterPro" id="IPR012347">
    <property type="entry name" value="Ferritin-like"/>
</dbReference>
<gene>
    <name evidence="3" type="ORF">MHPYR_70129</name>
</gene>
<sequence length="190" mass="20090">MRAQLAKTGAGALMALTMLAGCAVHQGTTGQAPTTQPAGYEEHNTADIAFAQQMIPIAQRAVALSDALLAKPDVDRDVADMANSVKSIDGPEIPQLQAWLNDWGNPPDAKAGDVTVLATDPSIADVTNADTATAARLFLQQMIANRQQAMELSKTESGQGEYRATVALAEANEATQKRQISTMKNLLSTR</sequence>
<evidence type="ECO:0000256" key="1">
    <source>
        <dbReference type="SAM" id="SignalP"/>
    </source>
</evidence>
<keyword evidence="3" id="KW-0449">Lipoprotein</keyword>
<accession>A0A1Y5PTJ5</accession>
<dbReference type="EMBL" id="FLQS01000067">
    <property type="protein sequence ID" value="SBS79208.1"/>
    <property type="molecule type" value="Genomic_DNA"/>
</dbReference>
<keyword evidence="1" id="KW-0732">Signal</keyword>